<evidence type="ECO:0000259" key="4">
    <source>
        <dbReference type="SMART" id="SM00382"/>
    </source>
</evidence>
<evidence type="ECO:0000256" key="3">
    <source>
        <dbReference type="ARBA" id="ARBA00022840"/>
    </source>
</evidence>
<keyword evidence="3" id="KW-0067">ATP-binding</keyword>
<dbReference type="InterPro" id="IPR041627">
    <property type="entry name" value="AAA_lid_6"/>
</dbReference>
<keyword evidence="6" id="KW-1185">Reference proteome</keyword>
<dbReference type="InterPro" id="IPR003959">
    <property type="entry name" value="ATPase_AAA_core"/>
</dbReference>
<dbReference type="Proteomes" id="UP001597241">
    <property type="component" value="Unassembled WGS sequence"/>
</dbReference>
<feature type="domain" description="AAA+ ATPase" evidence="4">
    <location>
        <begin position="358"/>
        <end position="495"/>
    </location>
</feature>
<evidence type="ECO:0000256" key="2">
    <source>
        <dbReference type="ARBA" id="ARBA00022741"/>
    </source>
</evidence>
<evidence type="ECO:0000313" key="5">
    <source>
        <dbReference type="EMBL" id="MFD1293976.1"/>
    </source>
</evidence>
<evidence type="ECO:0000256" key="1">
    <source>
        <dbReference type="ARBA" id="ARBA00010378"/>
    </source>
</evidence>
<feature type="domain" description="AAA+ ATPase" evidence="4">
    <location>
        <begin position="644"/>
        <end position="786"/>
    </location>
</feature>
<dbReference type="SUPFAM" id="SSF52540">
    <property type="entry name" value="P-loop containing nucleoside triphosphate hydrolases"/>
    <property type="match status" value="2"/>
</dbReference>
<gene>
    <name evidence="5" type="ORF">ACFQ5N_09025</name>
</gene>
<dbReference type="SMART" id="SM00382">
    <property type="entry name" value="AAA"/>
    <property type="match status" value="2"/>
</dbReference>
<dbReference type="Gene3D" id="1.10.8.60">
    <property type="match status" value="2"/>
</dbReference>
<keyword evidence="2" id="KW-0547">Nucleotide-binding</keyword>
<dbReference type="RefSeq" id="WP_386809171.1">
    <property type="nucleotide sequence ID" value="NZ_JBHTMV010000004.1"/>
</dbReference>
<dbReference type="EMBL" id="JBHTMV010000004">
    <property type="protein sequence ID" value="MFD1293976.1"/>
    <property type="molecule type" value="Genomic_DNA"/>
</dbReference>
<dbReference type="PANTHER" id="PTHR43392:SF2">
    <property type="entry name" value="AAA-TYPE ATPASE FAMILY PROTEIN _ ANKYRIN REPEAT FAMILY PROTEIN"/>
    <property type="match status" value="1"/>
</dbReference>
<accession>A0ABW3WRS8</accession>
<organism evidence="5 6">
    <name type="scientific">Lutibacter holmesii</name>
    <dbReference type="NCBI Taxonomy" id="1137985"/>
    <lineage>
        <taxon>Bacteria</taxon>
        <taxon>Pseudomonadati</taxon>
        <taxon>Bacteroidota</taxon>
        <taxon>Flavobacteriia</taxon>
        <taxon>Flavobacteriales</taxon>
        <taxon>Flavobacteriaceae</taxon>
        <taxon>Lutibacter</taxon>
    </lineage>
</organism>
<evidence type="ECO:0000313" key="6">
    <source>
        <dbReference type="Proteomes" id="UP001597241"/>
    </source>
</evidence>
<dbReference type="InterPro" id="IPR003593">
    <property type="entry name" value="AAA+_ATPase"/>
</dbReference>
<dbReference type="InterPro" id="IPR050773">
    <property type="entry name" value="CbxX/CfxQ_RuBisCO_ESX"/>
</dbReference>
<dbReference type="CDD" id="cd00009">
    <property type="entry name" value="AAA"/>
    <property type="match status" value="1"/>
</dbReference>
<comment type="similarity">
    <text evidence="1">Belongs to the CbxX/CfxQ family.</text>
</comment>
<proteinExistence type="inferred from homology"/>
<protein>
    <submittedName>
        <fullName evidence="5">AAA family ATPase</fullName>
    </submittedName>
</protein>
<dbReference type="PRINTS" id="PR00819">
    <property type="entry name" value="CBXCFQXSUPER"/>
</dbReference>
<dbReference type="PANTHER" id="PTHR43392">
    <property type="entry name" value="AAA-TYPE ATPASE FAMILY PROTEIN / ANKYRIN REPEAT FAMILY PROTEIN"/>
    <property type="match status" value="1"/>
</dbReference>
<reference evidence="6" key="1">
    <citation type="journal article" date="2019" name="Int. J. Syst. Evol. Microbiol.">
        <title>The Global Catalogue of Microorganisms (GCM) 10K type strain sequencing project: providing services to taxonomists for standard genome sequencing and annotation.</title>
        <authorList>
            <consortium name="The Broad Institute Genomics Platform"/>
            <consortium name="The Broad Institute Genome Sequencing Center for Infectious Disease"/>
            <person name="Wu L."/>
            <person name="Ma J."/>
        </authorList>
    </citation>
    <scope>NUCLEOTIDE SEQUENCE [LARGE SCALE GENOMIC DNA]</scope>
    <source>
        <strain evidence="6">CCUG 62221</strain>
    </source>
</reference>
<dbReference type="InterPro" id="IPR027417">
    <property type="entry name" value="P-loop_NTPase"/>
</dbReference>
<comment type="caution">
    <text evidence="5">The sequence shown here is derived from an EMBL/GenBank/DDBJ whole genome shotgun (WGS) entry which is preliminary data.</text>
</comment>
<sequence length="892" mass="102188">MGWFHKNKDKFYKFKSLQTYAWDRTINNNRKYRTVFDKQELNYLSVGLEFYNKLFDEKDWKAIVVFKAYKIDDDKKSTLLCEKEEEYTITKDLNIAVCDYGWGNDDYGSFWKKGTYCWDAYIDEKYITSTKFYIEDVGKVSTEENPYFGVVSAFTYETDDENDTPEKRLYLKQFMYKQIEYVFTEFKFISKVDHDWLCELFFNYYDDSGLLIGTSNTIEYITTSVNPNELQEVVCAWGSTDNTVWLRDNYRVEVVFMDTVVAKAKFSIGDDLISIFETIDDLVEPELDEEDPLLKEVVLAKPEEISAKIENRPLPEILEELNSLVGLQQIKNKIKEYIDYVTYLQLRKNKGIEDDDEINLHSVFTGNPGTGKTTVVKLLGEIYKAMGLLSKGHVLTVESNDLITGYVRQTGENTKEIIEKARGGILFIDEAYMLFKDGAPNDFGPEAIAALITEMSDGIGDIAIMVAGYPKEMERFMASNPGLKSRFRNYYHFKDYSPNELTAIAMYAAHKKEVVLSEAAISKLSKIITNAFRDRDHTFGNARLINALIDEAKMNLGIRLVRTQQKSKLTKEVLSTIQEEDIEDVSEIINTNSLKLPIDTALLSEAVNELNNLIGLTHIKQEVEELIKLTKYYKEINRDVLKAFSMHSIFLGNPGTGKTTVARIIGKIYKALGLLERGHVVEVDGSSLIAGYVGQTSLKTKELIKKAMGGVLFIDEAYAITEGTATNSANNFGKKAIAALIKEMEDHRGKFSVIVAGYTQNMKGFIKSNPGLKSRFDKTFHFNDFTENEMWEITKVMLHQKQLKTTNDAELHLKKYINVLYTHRSPYFGNARSIRKIVEKTVRNQELRMANLTKKQRTNQMISTVEIDDVIEFNSDKIEENKSVRIGYKSNS</sequence>
<dbReference type="Pfam" id="PF17866">
    <property type="entry name" value="AAA_lid_6"/>
    <property type="match status" value="2"/>
</dbReference>
<dbReference type="Gene3D" id="3.40.50.300">
    <property type="entry name" value="P-loop containing nucleotide triphosphate hydrolases"/>
    <property type="match status" value="2"/>
</dbReference>
<dbReference type="Pfam" id="PF00004">
    <property type="entry name" value="AAA"/>
    <property type="match status" value="2"/>
</dbReference>
<name>A0ABW3WRS8_9FLAO</name>
<dbReference type="InterPro" id="IPR000641">
    <property type="entry name" value="CbxX/CfxQ"/>
</dbReference>